<dbReference type="InterPro" id="IPR005790">
    <property type="entry name" value="DNA_polIII_delta"/>
</dbReference>
<organism evidence="11 12">
    <name type="scientific">candidate division WS6 bacterium RIFOXYC1_FULL_33_10</name>
    <dbReference type="NCBI Taxonomy" id="1802606"/>
    <lineage>
        <taxon>Bacteria</taxon>
        <taxon>Candidatus Dojkabacteria</taxon>
    </lineage>
</organism>
<evidence type="ECO:0000259" key="9">
    <source>
        <dbReference type="Pfam" id="PF06144"/>
    </source>
</evidence>
<keyword evidence="3" id="KW-0808">Transferase</keyword>
<dbReference type="SUPFAM" id="SSF48019">
    <property type="entry name" value="post-AAA+ oligomerization domain-like"/>
    <property type="match status" value="1"/>
</dbReference>
<dbReference type="NCBIfam" id="TIGR01128">
    <property type="entry name" value="holA"/>
    <property type="match status" value="1"/>
</dbReference>
<dbReference type="InterPro" id="IPR048466">
    <property type="entry name" value="DNA_pol3_delta-like_C"/>
</dbReference>
<evidence type="ECO:0000256" key="3">
    <source>
        <dbReference type="ARBA" id="ARBA00022679"/>
    </source>
</evidence>
<dbReference type="Gene3D" id="3.40.50.300">
    <property type="entry name" value="P-loop containing nucleotide triphosphate hydrolases"/>
    <property type="match status" value="1"/>
</dbReference>
<reference evidence="11 12" key="1">
    <citation type="journal article" date="2016" name="Nat. Commun.">
        <title>Thousands of microbial genomes shed light on interconnected biogeochemical processes in an aquifer system.</title>
        <authorList>
            <person name="Anantharaman K."/>
            <person name="Brown C.T."/>
            <person name="Hug L.A."/>
            <person name="Sharon I."/>
            <person name="Castelle C.J."/>
            <person name="Probst A.J."/>
            <person name="Thomas B.C."/>
            <person name="Singh A."/>
            <person name="Wilkins M.J."/>
            <person name="Karaoz U."/>
            <person name="Brodie E.L."/>
            <person name="Williams K.H."/>
            <person name="Hubbard S.S."/>
            <person name="Banfield J.F."/>
        </authorList>
    </citation>
    <scope>NUCLEOTIDE SEQUENCE [LARGE SCALE GENOMIC DNA]</scope>
</reference>
<feature type="domain" description="DNA polymerase III delta subunit-like C-terminal" evidence="10">
    <location>
        <begin position="189"/>
        <end position="305"/>
    </location>
</feature>
<dbReference type="GO" id="GO:0009360">
    <property type="term" value="C:DNA polymerase III complex"/>
    <property type="evidence" value="ECO:0007669"/>
    <property type="project" value="InterPro"/>
</dbReference>
<accession>A0A1F4UHP4</accession>
<dbReference type="Pfam" id="PF06144">
    <property type="entry name" value="DNA_pol3_delta"/>
    <property type="match status" value="1"/>
</dbReference>
<keyword evidence="6" id="KW-0239">DNA-directed DNA polymerase</keyword>
<protein>
    <recommendedName>
        <fullName evidence="2">DNA polymerase III subunit delta</fullName>
        <ecNumber evidence="1">2.7.7.7</ecNumber>
    </recommendedName>
</protein>
<evidence type="ECO:0000256" key="1">
    <source>
        <dbReference type="ARBA" id="ARBA00012417"/>
    </source>
</evidence>
<dbReference type="Gene3D" id="1.20.272.10">
    <property type="match status" value="1"/>
</dbReference>
<sequence length="308" mass="36146">MYKLYIGNETHISFNHAKAQVKQLLIESDLSYISIDAEKKDSGQIIEILSSNSLFTDRRVLFLKRFYRNKDRDKLIPFLLEYLEKNDKDELVIWEDQKVSSATKYVKYFKAKNLLEEHNALNKVGFKKYVKEKCIENNLSLDFNLIEMLAQYSNYDTQRVENNIKKLKLLEKEQISKEDILDIIENTIENDIWKLLDEMNNKDGKALGTLENLFKQKIDPLYIIPMVARNLRLITLTKHLLSNNATYSDIASAAKIPPFTVKPLIDTAQRYEWDKIKSKYEKLSNLEYEIKIGRIEPKLGLTLFCTIM</sequence>
<evidence type="ECO:0000256" key="7">
    <source>
        <dbReference type="ARBA" id="ARBA00034754"/>
    </source>
</evidence>
<dbReference type="Pfam" id="PF21694">
    <property type="entry name" value="DNA_pol3_delta_C"/>
    <property type="match status" value="1"/>
</dbReference>
<dbReference type="GO" id="GO:0003887">
    <property type="term" value="F:DNA-directed DNA polymerase activity"/>
    <property type="evidence" value="ECO:0007669"/>
    <property type="project" value="UniProtKB-KW"/>
</dbReference>
<comment type="catalytic activity">
    <reaction evidence="8">
        <text>DNA(n) + a 2'-deoxyribonucleoside 5'-triphosphate = DNA(n+1) + diphosphate</text>
        <dbReference type="Rhea" id="RHEA:22508"/>
        <dbReference type="Rhea" id="RHEA-COMP:17339"/>
        <dbReference type="Rhea" id="RHEA-COMP:17340"/>
        <dbReference type="ChEBI" id="CHEBI:33019"/>
        <dbReference type="ChEBI" id="CHEBI:61560"/>
        <dbReference type="ChEBI" id="CHEBI:173112"/>
        <dbReference type="EC" id="2.7.7.7"/>
    </reaction>
</comment>
<dbReference type="EC" id="2.7.7.7" evidence="1"/>
<evidence type="ECO:0000256" key="8">
    <source>
        <dbReference type="ARBA" id="ARBA00049244"/>
    </source>
</evidence>
<evidence type="ECO:0000259" key="10">
    <source>
        <dbReference type="Pfam" id="PF21694"/>
    </source>
</evidence>
<keyword evidence="4" id="KW-0548">Nucleotidyltransferase</keyword>
<comment type="similarity">
    <text evidence="7">Belongs to the DNA polymerase HolA subunit family.</text>
</comment>
<evidence type="ECO:0000256" key="6">
    <source>
        <dbReference type="ARBA" id="ARBA00022932"/>
    </source>
</evidence>
<dbReference type="InterPro" id="IPR010372">
    <property type="entry name" value="DNA_pol3_delta_N"/>
</dbReference>
<name>A0A1F4UHP4_9BACT</name>
<dbReference type="Proteomes" id="UP000178631">
    <property type="component" value="Unassembled WGS sequence"/>
</dbReference>
<feature type="domain" description="DNA polymerase III delta N-terminal" evidence="9">
    <location>
        <begin position="27"/>
        <end position="113"/>
    </location>
</feature>
<evidence type="ECO:0000313" key="12">
    <source>
        <dbReference type="Proteomes" id="UP000178631"/>
    </source>
</evidence>
<keyword evidence="5" id="KW-0235">DNA replication</keyword>
<dbReference type="InterPro" id="IPR027417">
    <property type="entry name" value="P-loop_NTPase"/>
</dbReference>
<dbReference type="EMBL" id="MEUP01000129">
    <property type="protein sequence ID" value="OGC44464.1"/>
    <property type="molecule type" value="Genomic_DNA"/>
</dbReference>
<dbReference type="InterPro" id="IPR008921">
    <property type="entry name" value="DNA_pol3_clamp-load_cplx_C"/>
</dbReference>
<dbReference type="PANTHER" id="PTHR34388:SF1">
    <property type="entry name" value="DNA POLYMERASE III SUBUNIT DELTA"/>
    <property type="match status" value="1"/>
</dbReference>
<dbReference type="GO" id="GO:0003677">
    <property type="term" value="F:DNA binding"/>
    <property type="evidence" value="ECO:0007669"/>
    <property type="project" value="InterPro"/>
</dbReference>
<evidence type="ECO:0000256" key="5">
    <source>
        <dbReference type="ARBA" id="ARBA00022705"/>
    </source>
</evidence>
<dbReference type="GO" id="GO:0006261">
    <property type="term" value="P:DNA-templated DNA replication"/>
    <property type="evidence" value="ECO:0007669"/>
    <property type="project" value="TreeGrafter"/>
</dbReference>
<comment type="caution">
    <text evidence="11">The sequence shown here is derived from an EMBL/GenBank/DDBJ whole genome shotgun (WGS) entry which is preliminary data.</text>
</comment>
<dbReference type="AlphaFoldDB" id="A0A1F4UHP4"/>
<evidence type="ECO:0000313" key="11">
    <source>
        <dbReference type="EMBL" id="OGC44464.1"/>
    </source>
</evidence>
<proteinExistence type="inferred from homology"/>
<evidence type="ECO:0000256" key="4">
    <source>
        <dbReference type="ARBA" id="ARBA00022695"/>
    </source>
</evidence>
<evidence type="ECO:0000256" key="2">
    <source>
        <dbReference type="ARBA" id="ARBA00017703"/>
    </source>
</evidence>
<dbReference type="SUPFAM" id="SSF52540">
    <property type="entry name" value="P-loop containing nucleoside triphosphate hydrolases"/>
    <property type="match status" value="1"/>
</dbReference>
<dbReference type="PANTHER" id="PTHR34388">
    <property type="entry name" value="DNA POLYMERASE III SUBUNIT DELTA"/>
    <property type="match status" value="1"/>
</dbReference>
<gene>
    <name evidence="11" type="ORF">A3J98_02495</name>
</gene>